<organism evidence="6 7">
    <name type="scientific">Micromonospora maris</name>
    <dbReference type="NCBI Taxonomy" id="1003110"/>
    <lineage>
        <taxon>Bacteria</taxon>
        <taxon>Bacillati</taxon>
        <taxon>Actinomycetota</taxon>
        <taxon>Actinomycetes</taxon>
        <taxon>Micromonosporales</taxon>
        <taxon>Micromonosporaceae</taxon>
        <taxon>Micromonospora</taxon>
    </lineage>
</organism>
<dbReference type="PROSITE" id="PS51918">
    <property type="entry name" value="RADICAL_SAM"/>
    <property type="match status" value="1"/>
</dbReference>
<dbReference type="SFLD" id="SFLDG01067">
    <property type="entry name" value="SPASM/twitch_domain_containing"/>
    <property type="match status" value="1"/>
</dbReference>
<dbReference type="InterPro" id="IPR058240">
    <property type="entry name" value="rSAM_sf"/>
</dbReference>
<dbReference type="SUPFAM" id="SSF102114">
    <property type="entry name" value="Radical SAM enzymes"/>
    <property type="match status" value="1"/>
</dbReference>
<dbReference type="SFLD" id="SFLDG01386">
    <property type="entry name" value="main_SPASM_domain-containing"/>
    <property type="match status" value="1"/>
</dbReference>
<dbReference type="Gene3D" id="3.20.20.70">
    <property type="entry name" value="Aldolase class I"/>
    <property type="match status" value="1"/>
</dbReference>
<dbReference type="PANTHER" id="PTHR43273">
    <property type="entry name" value="ANAEROBIC SULFATASE-MATURATING ENZYME HOMOLOG ASLB-RELATED"/>
    <property type="match status" value="1"/>
</dbReference>
<evidence type="ECO:0000313" key="6">
    <source>
        <dbReference type="EMBL" id="KUJ47712.1"/>
    </source>
</evidence>
<evidence type="ECO:0000256" key="1">
    <source>
        <dbReference type="ARBA" id="ARBA00022691"/>
    </source>
</evidence>
<keyword evidence="4" id="KW-0411">Iron-sulfur</keyword>
<evidence type="ECO:0000256" key="2">
    <source>
        <dbReference type="ARBA" id="ARBA00022723"/>
    </source>
</evidence>
<dbReference type="InterPro" id="IPR007197">
    <property type="entry name" value="rSAM"/>
</dbReference>
<dbReference type="SFLD" id="SFLDS00029">
    <property type="entry name" value="Radical_SAM"/>
    <property type="match status" value="1"/>
</dbReference>
<dbReference type="InterPro" id="IPR023867">
    <property type="entry name" value="Sulphatase_maturase_rSAM"/>
</dbReference>
<dbReference type="Pfam" id="PF04055">
    <property type="entry name" value="Radical_SAM"/>
    <property type="match status" value="1"/>
</dbReference>
<dbReference type="CDD" id="cd01335">
    <property type="entry name" value="Radical_SAM"/>
    <property type="match status" value="1"/>
</dbReference>
<keyword evidence="2" id="KW-0479">Metal-binding</keyword>
<keyword evidence="7" id="KW-1185">Reference proteome</keyword>
<dbReference type="NCBIfam" id="NF041718">
    <property type="entry name" value="rSAM_phane_AMC"/>
    <property type="match status" value="1"/>
</dbReference>
<dbReference type="InterPro" id="IPR013785">
    <property type="entry name" value="Aldolase_TIM"/>
</dbReference>
<dbReference type="GO" id="GO:0046872">
    <property type="term" value="F:metal ion binding"/>
    <property type="evidence" value="ECO:0007669"/>
    <property type="project" value="UniProtKB-KW"/>
</dbReference>
<reference evidence="6 7" key="1">
    <citation type="submission" date="2015-10" db="EMBL/GenBank/DDBJ databases">
        <authorList>
            <person name="Ju K.-S."/>
            <person name="Doroghazi J.R."/>
            <person name="Metcalf W.W."/>
        </authorList>
    </citation>
    <scope>NUCLEOTIDE SEQUENCE [LARGE SCALE GENOMIC DNA]</scope>
    <source>
        <strain evidence="6 7">NRRL B-24793</strain>
    </source>
</reference>
<evidence type="ECO:0000256" key="4">
    <source>
        <dbReference type="ARBA" id="ARBA00023014"/>
    </source>
</evidence>
<dbReference type="PANTHER" id="PTHR43273:SF8">
    <property type="entry name" value="RADICAL SAM DOMAIN PROTEIN"/>
    <property type="match status" value="1"/>
</dbReference>
<feature type="domain" description="Radical SAM core" evidence="5">
    <location>
        <begin position="15"/>
        <end position="240"/>
    </location>
</feature>
<gene>
    <name evidence="6" type="ORF">ADL17_00880</name>
</gene>
<evidence type="ECO:0000313" key="7">
    <source>
        <dbReference type="Proteomes" id="UP000053246"/>
    </source>
</evidence>
<evidence type="ECO:0000256" key="3">
    <source>
        <dbReference type="ARBA" id="ARBA00023004"/>
    </source>
</evidence>
<comment type="caution">
    <text evidence="6">The sequence shown here is derived from an EMBL/GenBank/DDBJ whole genome shotgun (WGS) entry which is preliminary data.</text>
</comment>
<keyword evidence="1" id="KW-0949">S-adenosyl-L-methionine</keyword>
<keyword evidence="3" id="KW-0408">Iron</keyword>
<dbReference type="Proteomes" id="UP000053246">
    <property type="component" value="Unassembled WGS sequence"/>
</dbReference>
<dbReference type="SFLD" id="SFLDG01072">
    <property type="entry name" value="dehydrogenase_like"/>
    <property type="match status" value="1"/>
</dbReference>
<sequence>MAAPGRSLHGMRGMAAVPSYVVMQPTTLCNLDCAYCYLPFRAADRRMSVAVAEAVAASVNPWAASARFSVVWHGGEPLAAGREQLAELMAPFGPEVEHHVQTNATLIDDAWCEFFVAHRMRVSVSVDGPRERNGDRVTRSGRPAYDRIVRGVAALRRHDLPFSALAVVNDPAPGRAAELYDYCLDLGCEVLGVNIEETEGVNTRTNAHDPAVVTGFWAELVAAWRRQPRIHLREVEWSLRYAAAVLDGTADDLLPRRLDPIPTIAYDGSVVVLSPELAGFTDPRYGDFSSGNVLATPLHAILADAAERTAWVGEFLTGVEACRSSCPYFGFCGGGHAANRYFELGRFDGTETEHCRNSKIRLLEGVLEHARNHQSPGA</sequence>
<dbReference type="AlphaFoldDB" id="A0A9X0I6C3"/>
<dbReference type="EMBL" id="LMWI01000001">
    <property type="protein sequence ID" value="KUJ47712.1"/>
    <property type="molecule type" value="Genomic_DNA"/>
</dbReference>
<evidence type="ECO:0000259" key="5">
    <source>
        <dbReference type="PROSITE" id="PS51918"/>
    </source>
</evidence>
<proteinExistence type="predicted"/>
<name>A0A9X0I6C3_9ACTN</name>
<dbReference type="GO" id="GO:0016491">
    <property type="term" value="F:oxidoreductase activity"/>
    <property type="evidence" value="ECO:0007669"/>
    <property type="project" value="InterPro"/>
</dbReference>
<protein>
    <submittedName>
        <fullName evidence="6">Radical SAM protein</fullName>
    </submittedName>
</protein>
<accession>A0A9X0I6C3</accession>
<dbReference type="GO" id="GO:0051536">
    <property type="term" value="F:iron-sulfur cluster binding"/>
    <property type="evidence" value="ECO:0007669"/>
    <property type="project" value="UniProtKB-KW"/>
</dbReference>